<dbReference type="AlphaFoldDB" id="A0A9P6ALV4"/>
<accession>A0A9P6ALV4</accession>
<sequence>VLHDLGSSVPKSLSDLYGVLAPPQLDFDINTTMNALKSMPDGTLSASGQWKAFNKELTDQSGGESPVFKLMTHIFDNIVEAIIANSNLKLPAKDCSVNLDQNPSRALMSAARYNATRPNSYLLLKDKFNKMAISWVDIALSCEYKWEDGMDELDDTSILLGF</sequence>
<proteinExistence type="predicted"/>
<reference evidence="1" key="1">
    <citation type="journal article" date="2020" name="Nat. Commun.">
        <title>Large-scale genome sequencing of mycorrhizal fungi provides insights into the early evolution of symbiotic traits.</title>
        <authorList>
            <person name="Miyauchi S."/>
            <person name="Kiss E."/>
            <person name="Kuo A."/>
            <person name="Drula E."/>
            <person name="Kohler A."/>
            <person name="Sanchez-Garcia M."/>
            <person name="Morin E."/>
            <person name="Andreopoulos B."/>
            <person name="Barry K.W."/>
            <person name="Bonito G."/>
            <person name="Buee M."/>
            <person name="Carver A."/>
            <person name="Chen C."/>
            <person name="Cichocki N."/>
            <person name="Clum A."/>
            <person name="Culley D."/>
            <person name="Crous P.W."/>
            <person name="Fauchery L."/>
            <person name="Girlanda M."/>
            <person name="Hayes R.D."/>
            <person name="Keri Z."/>
            <person name="LaButti K."/>
            <person name="Lipzen A."/>
            <person name="Lombard V."/>
            <person name="Magnuson J."/>
            <person name="Maillard F."/>
            <person name="Murat C."/>
            <person name="Nolan M."/>
            <person name="Ohm R.A."/>
            <person name="Pangilinan J."/>
            <person name="Pereira M.F."/>
            <person name="Perotto S."/>
            <person name="Peter M."/>
            <person name="Pfister S."/>
            <person name="Riley R."/>
            <person name="Sitrit Y."/>
            <person name="Stielow J.B."/>
            <person name="Szollosi G."/>
            <person name="Zifcakova L."/>
            <person name="Stursova M."/>
            <person name="Spatafora J.W."/>
            <person name="Tedersoo L."/>
            <person name="Vaario L.M."/>
            <person name="Yamada A."/>
            <person name="Yan M."/>
            <person name="Wang P."/>
            <person name="Xu J."/>
            <person name="Bruns T."/>
            <person name="Baldrian P."/>
            <person name="Vilgalys R."/>
            <person name="Dunand C."/>
            <person name="Henrissat B."/>
            <person name="Grigoriev I.V."/>
            <person name="Hibbett D."/>
            <person name="Nagy L.G."/>
            <person name="Martin F.M."/>
        </authorList>
    </citation>
    <scope>NUCLEOTIDE SEQUENCE</scope>
    <source>
        <strain evidence="1">UP504</strain>
    </source>
</reference>
<name>A0A9P6ALV4_9AGAM</name>
<organism evidence="1 2">
    <name type="scientific">Hydnum rufescens UP504</name>
    <dbReference type="NCBI Taxonomy" id="1448309"/>
    <lineage>
        <taxon>Eukaryota</taxon>
        <taxon>Fungi</taxon>
        <taxon>Dikarya</taxon>
        <taxon>Basidiomycota</taxon>
        <taxon>Agaricomycotina</taxon>
        <taxon>Agaricomycetes</taxon>
        <taxon>Cantharellales</taxon>
        <taxon>Hydnaceae</taxon>
        <taxon>Hydnum</taxon>
    </lineage>
</organism>
<gene>
    <name evidence="1" type="ORF">BS47DRAFT_1417726</name>
</gene>
<dbReference type="EMBL" id="MU129065">
    <property type="protein sequence ID" value="KAF9508106.1"/>
    <property type="molecule type" value="Genomic_DNA"/>
</dbReference>
<feature type="non-terminal residue" evidence="1">
    <location>
        <position position="1"/>
    </location>
</feature>
<dbReference type="OrthoDB" id="312874at2759"/>
<comment type="caution">
    <text evidence="1">The sequence shown here is derived from an EMBL/GenBank/DDBJ whole genome shotgun (WGS) entry which is preliminary data.</text>
</comment>
<evidence type="ECO:0000313" key="2">
    <source>
        <dbReference type="Proteomes" id="UP000886523"/>
    </source>
</evidence>
<dbReference type="Proteomes" id="UP000886523">
    <property type="component" value="Unassembled WGS sequence"/>
</dbReference>
<evidence type="ECO:0000313" key="1">
    <source>
        <dbReference type="EMBL" id="KAF9508106.1"/>
    </source>
</evidence>
<keyword evidence="2" id="KW-1185">Reference proteome</keyword>
<protein>
    <submittedName>
        <fullName evidence="1">Uncharacterized protein</fullName>
    </submittedName>
</protein>